<dbReference type="GeneID" id="90035375"/>
<sequence>MSAPQIATPKQDPTPVVVNPSPATGRPPSAGAAGPQGLSATYTGYVSTTHDALILFQACMQGLLHYVSRRPHDRERADLIRSGNIFIFNEGTSGIKRWTDGIAWSPSRILGNFLVYRQLEKPFAPGEKKRAAKRNRRKKRQDPYQTPGANGESSNFALEDQQDVSASESPRPAKMSMPSAVSTVTTGYDPEAERALVGSLVDSYGFKEGGLIKKTMSVLINGSPHHLVSYYKPDDVMQGNFSTPSTNPLLRDLPISPELTQRQNFRIPPDGSNGLERAVIPGQGPVNMYDHYYRGSMVSDGAGAPPPEDPAHNDNLYRVQATQPAVHGGNVIYPNYRPYPGVVHYANMASYPPAASSSGVAFANQPQDYGHYYPQQMPQQQNPQYPSQWQQYPQQGQPQPQPMHAQGSQPGQPVMQQRPPNEYPQGGQPQDHGPPPQAQPVQPQAVAPHQQPHPLQQQQPPPQQQQPPQAQAVYR</sequence>
<feature type="region of interest" description="Disordered" evidence="1">
    <location>
        <begin position="366"/>
        <end position="475"/>
    </location>
</feature>
<dbReference type="Pfam" id="PF09729">
    <property type="entry name" value="Gti1_Pac2"/>
    <property type="match status" value="1"/>
</dbReference>
<name>A0ABR1F5J4_9ASCO</name>
<dbReference type="EMBL" id="JBBJBU010000006">
    <property type="protein sequence ID" value="KAK7205067.1"/>
    <property type="molecule type" value="Genomic_DNA"/>
</dbReference>
<dbReference type="InterPro" id="IPR018608">
    <property type="entry name" value="Gti1/Pac2"/>
</dbReference>
<feature type="compositionally biased region" description="Basic residues" evidence="1">
    <location>
        <begin position="130"/>
        <end position="140"/>
    </location>
</feature>
<reference evidence="2 3" key="1">
    <citation type="submission" date="2024-03" db="EMBL/GenBank/DDBJ databases">
        <title>Genome-scale model development and genomic sequencing of the oleaginous clade Lipomyces.</title>
        <authorList>
            <consortium name="Lawrence Berkeley National Laboratory"/>
            <person name="Czajka J.J."/>
            <person name="Han Y."/>
            <person name="Kim J."/>
            <person name="Mondo S.J."/>
            <person name="Hofstad B.A."/>
            <person name="Robles A."/>
            <person name="Haridas S."/>
            <person name="Riley R."/>
            <person name="LaButti K."/>
            <person name="Pangilinan J."/>
            <person name="Andreopoulos W."/>
            <person name="Lipzen A."/>
            <person name="Yan J."/>
            <person name="Wang M."/>
            <person name="Ng V."/>
            <person name="Grigoriev I.V."/>
            <person name="Spatafora J.W."/>
            <person name="Magnuson J.K."/>
            <person name="Baker S.E."/>
            <person name="Pomraning K.R."/>
        </authorList>
    </citation>
    <scope>NUCLEOTIDE SEQUENCE [LARGE SCALE GENOMIC DNA]</scope>
    <source>
        <strain evidence="2 3">Phaff 52-87</strain>
    </source>
</reference>
<dbReference type="RefSeq" id="XP_064768100.1">
    <property type="nucleotide sequence ID" value="XM_064909863.1"/>
</dbReference>
<feature type="region of interest" description="Disordered" evidence="1">
    <location>
        <begin position="1"/>
        <end position="35"/>
    </location>
</feature>
<evidence type="ECO:0000313" key="2">
    <source>
        <dbReference type="EMBL" id="KAK7205067.1"/>
    </source>
</evidence>
<feature type="compositionally biased region" description="Low complexity" evidence="1">
    <location>
        <begin position="439"/>
        <end position="458"/>
    </location>
</feature>
<dbReference type="PANTHER" id="PTHR28027:SF2">
    <property type="entry name" value="TRANSCRIPTIONAL REGULATOR MIT1"/>
    <property type="match status" value="1"/>
</dbReference>
<evidence type="ECO:0000313" key="3">
    <source>
        <dbReference type="Proteomes" id="UP001498771"/>
    </source>
</evidence>
<feature type="compositionally biased region" description="Low complexity" evidence="1">
    <location>
        <begin position="466"/>
        <end position="475"/>
    </location>
</feature>
<feature type="region of interest" description="Disordered" evidence="1">
    <location>
        <begin position="125"/>
        <end position="184"/>
    </location>
</feature>
<evidence type="ECO:0000256" key="1">
    <source>
        <dbReference type="SAM" id="MobiDB-lite"/>
    </source>
</evidence>
<gene>
    <name evidence="2" type="ORF">BZA70DRAFT_169728</name>
</gene>
<feature type="compositionally biased region" description="Polar residues" evidence="1">
    <location>
        <begin position="143"/>
        <end position="156"/>
    </location>
</feature>
<feature type="compositionally biased region" description="Polar residues" evidence="1">
    <location>
        <begin position="406"/>
        <end position="419"/>
    </location>
</feature>
<organism evidence="2 3">
    <name type="scientific">Myxozyma melibiosi</name>
    <dbReference type="NCBI Taxonomy" id="54550"/>
    <lineage>
        <taxon>Eukaryota</taxon>
        <taxon>Fungi</taxon>
        <taxon>Dikarya</taxon>
        <taxon>Ascomycota</taxon>
        <taxon>Saccharomycotina</taxon>
        <taxon>Lipomycetes</taxon>
        <taxon>Lipomycetales</taxon>
        <taxon>Lipomycetaceae</taxon>
        <taxon>Myxozyma</taxon>
    </lineage>
</organism>
<dbReference type="PANTHER" id="PTHR28027">
    <property type="entry name" value="TRANSCRIPTIONAL REGULATOR MIT1"/>
    <property type="match status" value="1"/>
</dbReference>
<dbReference type="Proteomes" id="UP001498771">
    <property type="component" value="Unassembled WGS sequence"/>
</dbReference>
<protein>
    <submittedName>
        <fullName evidence="2">Gti1/Pac2 family-domain-containing protein</fullName>
    </submittedName>
</protein>
<accession>A0ABR1F5J4</accession>
<comment type="caution">
    <text evidence="2">The sequence shown here is derived from an EMBL/GenBank/DDBJ whole genome shotgun (WGS) entry which is preliminary data.</text>
</comment>
<proteinExistence type="predicted"/>
<keyword evidence="3" id="KW-1185">Reference proteome</keyword>
<feature type="compositionally biased region" description="Low complexity" evidence="1">
    <location>
        <begin position="372"/>
        <end position="398"/>
    </location>
</feature>